<dbReference type="Proteomes" id="UP000235023">
    <property type="component" value="Unassembled WGS sequence"/>
</dbReference>
<dbReference type="GO" id="GO:0016491">
    <property type="term" value="F:oxidoreductase activity"/>
    <property type="evidence" value="ECO:0007669"/>
    <property type="project" value="UniProtKB-KW"/>
</dbReference>
<evidence type="ECO:0000313" key="4">
    <source>
        <dbReference type="EMBL" id="PLN79462.1"/>
    </source>
</evidence>
<dbReference type="PANTHER" id="PTHR43544:SF7">
    <property type="entry name" value="NADB-LER2"/>
    <property type="match status" value="1"/>
</dbReference>
<organism evidence="4 5">
    <name type="scientific">Aspergillus taichungensis</name>
    <dbReference type="NCBI Taxonomy" id="482145"/>
    <lineage>
        <taxon>Eukaryota</taxon>
        <taxon>Fungi</taxon>
        <taxon>Dikarya</taxon>
        <taxon>Ascomycota</taxon>
        <taxon>Pezizomycotina</taxon>
        <taxon>Eurotiomycetes</taxon>
        <taxon>Eurotiomycetidae</taxon>
        <taxon>Eurotiales</taxon>
        <taxon>Aspergillaceae</taxon>
        <taxon>Aspergillus</taxon>
        <taxon>Aspergillus subgen. Circumdati</taxon>
    </lineage>
</organism>
<dbReference type="AlphaFoldDB" id="A0A2J5HQB2"/>
<dbReference type="Gene3D" id="3.40.50.720">
    <property type="entry name" value="NAD(P)-binding Rossmann-like Domain"/>
    <property type="match status" value="1"/>
</dbReference>
<evidence type="ECO:0000313" key="5">
    <source>
        <dbReference type="Proteomes" id="UP000235023"/>
    </source>
</evidence>
<comment type="similarity">
    <text evidence="1">Belongs to the short-chain dehydrogenases/reductases (SDR) family.</text>
</comment>
<dbReference type="InterPro" id="IPR002347">
    <property type="entry name" value="SDR_fam"/>
</dbReference>
<name>A0A2J5HQB2_9EURO</name>
<protein>
    <recommendedName>
        <fullName evidence="6">Toxin biosynthesis ketoreductase</fullName>
    </recommendedName>
</protein>
<evidence type="ECO:0000256" key="3">
    <source>
        <dbReference type="ARBA" id="ARBA00023002"/>
    </source>
</evidence>
<reference evidence="5" key="1">
    <citation type="submission" date="2017-12" db="EMBL/GenBank/DDBJ databases">
        <authorList>
            <consortium name="DOE Joint Genome Institute"/>
            <person name="Mondo S.J."/>
            <person name="Kjaerbolling I."/>
            <person name="Vesth T.C."/>
            <person name="Frisvad J.C."/>
            <person name="Nybo J.L."/>
            <person name="Theobald S."/>
            <person name="Kuo A."/>
            <person name="Bowyer P."/>
            <person name="Matsuda Y."/>
            <person name="Lyhne E.K."/>
            <person name="Kogle M.E."/>
            <person name="Clum A."/>
            <person name="Lipzen A."/>
            <person name="Salamov A."/>
            <person name="Ngan C.Y."/>
            <person name="Daum C."/>
            <person name="Chiniquy J."/>
            <person name="Barry K."/>
            <person name="LaButti K."/>
            <person name="Haridas S."/>
            <person name="Simmons B.A."/>
            <person name="Magnuson J.K."/>
            <person name="Mortensen U.H."/>
            <person name="Larsen T.O."/>
            <person name="Grigoriev I.V."/>
            <person name="Baker S.E."/>
            <person name="Andersen M.R."/>
            <person name="Nordberg H.P."/>
            <person name="Cantor M.N."/>
            <person name="Hua S.X."/>
        </authorList>
    </citation>
    <scope>NUCLEOTIDE SEQUENCE [LARGE SCALE GENOMIC DNA]</scope>
    <source>
        <strain evidence="5">IBT 19404</strain>
    </source>
</reference>
<dbReference type="CDD" id="cd05325">
    <property type="entry name" value="carb_red_sniffer_like_SDR_c"/>
    <property type="match status" value="1"/>
</dbReference>
<keyword evidence="2" id="KW-0521">NADP</keyword>
<evidence type="ECO:0000256" key="1">
    <source>
        <dbReference type="ARBA" id="ARBA00006484"/>
    </source>
</evidence>
<dbReference type="GO" id="GO:0005737">
    <property type="term" value="C:cytoplasm"/>
    <property type="evidence" value="ECO:0007669"/>
    <property type="project" value="TreeGrafter"/>
</dbReference>
<dbReference type="EMBL" id="KZ559560">
    <property type="protein sequence ID" value="PLN79462.1"/>
    <property type="molecule type" value="Genomic_DNA"/>
</dbReference>
<sequence length="248" mass="26872">MMGRVVLVTGANRGIGRGLVAWYLGQPCTTVIGTVRDVSSENAKDLNELPKAERSRLIVVPLSADSPDSATEAVLEIQTQHRIEHIDIVIANAGICNHYGPVVEMTDSDVVSHFEVNTLGLLRLFRAVAPLLEKASTPKFAYISTLLASIHEIEQIPSLTAAYGMSKVAGNYLMKKIDAENEYLIALPIDPGMVQTDMGSRAAQANGLEKAPVTVQDTVQGITNQIEKATKSTTSGQFVNYHGEKVRW</sequence>
<dbReference type="InterPro" id="IPR036291">
    <property type="entry name" value="NAD(P)-bd_dom_sf"/>
</dbReference>
<evidence type="ECO:0008006" key="6">
    <source>
        <dbReference type="Google" id="ProtNLM"/>
    </source>
</evidence>
<keyword evidence="3" id="KW-0560">Oxidoreductase</keyword>
<dbReference type="SUPFAM" id="SSF51735">
    <property type="entry name" value="NAD(P)-binding Rossmann-fold domains"/>
    <property type="match status" value="1"/>
</dbReference>
<dbReference type="PRINTS" id="PR00081">
    <property type="entry name" value="GDHRDH"/>
</dbReference>
<keyword evidence="5" id="KW-1185">Reference proteome</keyword>
<dbReference type="OrthoDB" id="9876299at2759"/>
<proteinExistence type="inferred from homology"/>
<evidence type="ECO:0000256" key="2">
    <source>
        <dbReference type="ARBA" id="ARBA00022857"/>
    </source>
</evidence>
<dbReference type="PANTHER" id="PTHR43544">
    <property type="entry name" value="SHORT-CHAIN DEHYDROGENASE/REDUCTASE"/>
    <property type="match status" value="1"/>
</dbReference>
<gene>
    <name evidence="4" type="ORF">BDW42DRAFT_172869</name>
</gene>
<dbReference type="InterPro" id="IPR051468">
    <property type="entry name" value="Fungal_SecMetab_SDRs"/>
</dbReference>
<dbReference type="Pfam" id="PF00106">
    <property type="entry name" value="adh_short"/>
    <property type="match status" value="1"/>
</dbReference>
<accession>A0A2J5HQB2</accession>